<dbReference type="Proteomes" id="UP001163321">
    <property type="component" value="Chromosome 13"/>
</dbReference>
<organism evidence="1 2">
    <name type="scientific">Peronosclerospora sorghi</name>
    <dbReference type="NCBI Taxonomy" id="230839"/>
    <lineage>
        <taxon>Eukaryota</taxon>
        <taxon>Sar</taxon>
        <taxon>Stramenopiles</taxon>
        <taxon>Oomycota</taxon>
        <taxon>Peronosporomycetes</taxon>
        <taxon>Peronosporales</taxon>
        <taxon>Peronosporaceae</taxon>
        <taxon>Peronosclerospora</taxon>
    </lineage>
</organism>
<dbReference type="EMBL" id="CM047592">
    <property type="protein sequence ID" value="KAI9917132.1"/>
    <property type="molecule type" value="Genomic_DNA"/>
</dbReference>
<gene>
    <name evidence="1" type="ORF">PsorP6_013367</name>
</gene>
<sequence>MKLSGEEGQLSANSHGQFKVRRRSTTPEGSRASPCSFSNGATLLYSRSLTTVQEDEYFPSFLTALQSTPKADPSKESAPCTESEATVLSSKAKPRLTFAESLYMNRNNQQGIDVPDDSPFSFSDKYQTGLSARRRKKAGADTDREVEDESVAPPPTMSLLDPVGVVAGCYSVDEDEDVAATADRRNAAAVRSSYYPNVCSEEWGQDKQYWVTVFGFPSNAKSFILHQFQAMGEVVNYSSSCGGNWLHLRYHTRLQAEQALSYDGRTLVKNIMVGVKKCYPSDREATTLDDTPVSSYFGARAPVNLGSRDLEVDPTDAEIMLPPRRQQDICSRLLSYLFKW</sequence>
<proteinExistence type="predicted"/>
<accession>A0ACC0WEX5</accession>
<evidence type="ECO:0000313" key="2">
    <source>
        <dbReference type="Proteomes" id="UP001163321"/>
    </source>
</evidence>
<evidence type="ECO:0000313" key="1">
    <source>
        <dbReference type="EMBL" id="KAI9917132.1"/>
    </source>
</evidence>
<comment type="caution">
    <text evidence="1">The sequence shown here is derived from an EMBL/GenBank/DDBJ whole genome shotgun (WGS) entry which is preliminary data.</text>
</comment>
<name>A0ACC0WEX5_9STRA</name>
<keyword evidence="2" id="KW-1185">Reference proteome</keyword>
<protein>
    <submittedName>
        <fullName evidence="1">Uncharacterized protein</fullName>
    </submittedName>
</protein>
<reference evidence="1 2" key="1">
    <citation type="journal article" date="2022" name="bioRxiv">
        <title>The genome of the oomycete Peronosclerospora sorghi, a cosmopolitan pathogen of maize and sorghum, is inflated with dispersed pseudogenes.</title>
        <authorList>
            <person name="Fletcher K."/>
            <person name="Martin F."/>
            <person name="Isakeit T."/>
            <person name="Cavanaugh K."/>
            <person name="Magill C."/>
            <person name="Michelmore R."/>
        </authorList>
    </citation>
    <scope>NUCLEOTIDE SEQUENCE [LARGE SCALE GENOMIC DNA]</scope>
    <source>
        <strain evidence="1">P6</strain>
    </source>
</reference>